<name>A0AAN9VM35_9ORTH</name>
<evidence type="ECO:0000313" key="3">
    <source>
        <dbReference type="Proteomes" id="UP001378592"/>
    </source>
</evidence>
<organism evidence="2 3">
    <name type="scientific">Gryllus longicercus</name>
    <dbReference type="NCBI Taxonomy" id="2509291"/>
    <lineage>
        <taxon>Eukaryota</taxon>
        <taxon>Metazoa</taxon>
        <taxon>Ecdysozoa</taxon>
        <taxon>Arthropoda</taxon>
        <taxon>Hexapoda</taxon>
        <taxon>Insecta</taxon>
        <taxon>Pterygota</taxon>
        <taxon>Neoptera</taxon>
        <taxon>Polyneoptera</taxon>
        <taxon>Orthoptera</taxon>
        <taxon>Ensifera</taxon>
        <taxon>Gryllidea</taxon>
        <taxon>Grylloidea</taxon>
        <taxon>Gryllidae</taxon>
        <taxon>Gryllinae</taxon>
        <taxon>Gryllus</taxon>
    </lineage>
</organism>
<dbReference type="AlphaFoldDB" id="A0AAN9VM35"/>
<gene>
    <name evidence="2" type="ORF">R5R35_005064</name>
</gene>
<proteinExistence type="predicted"/>
<evidence type="ECO:0008006" key="4">
    <source>
        <dbReference type="Google" id="ProtNLM"/>
    </source>
</evidence>
<comment type="caution">
    <text evidence="2">The sequence shown here is derived from an EMBL/GenBank/DDBJ whole genome shotgun (WGS) entry which is preliminary data.</text>
</comment>
<feature type="chain" id="PRO_5043008766" description="Accessory gland protein" evidence="1">
    <location>
        <begin position="26"/>
        <end position="84"/>
    </location>
</feature>
<evidence type="ECO:0000313" key="2">
    <source>
        <dbReference type="EMBL" id="KAK7792897.1"/>
    </source>
</evidence>
<protein>
    <recommendedName>
        <fullName evidence="4">Accessory gland protein</fullName>
    </recommendedName>
</protein>
<accession>A0AAN9VM35</accession>
<feature type="signal peptide" evidence="1">
    <location>
        <begin position="1"/>
        <end position="25"/>
    </location>
</feature>
<dbReference type="EMBL" id="JAZDUA010000415">
    <property type="protein sequence ID" value="KAK7792897.1"/>
    <property type="molecule type" value="Genomic_DNA"/>
</dbReference>
<keyword evidence="3" id="KW-1185">Reference proteome</keyword>
<keyword evidence="1" id="KW-0732">Signal</keyword>
<reference evidence="2 3" key="1">
    <citation type="submission" date="2024-03" db="EMBL/GenBank/DDBJ databases">
        <title>The genome assembly and annotation of the cricket Gryllus longicercus Weissman &amp; Gray.</title>
        <authorList>
            <person name="Szrajer S."/>
            <person name="Gray D."/>
            <person name="Ylla G."/>
        </authorList>
    </citation>
    <scope>NUCLEOTIDE SEQUENCE [LARGE SCALE GENOMIC DNA]</scope>
    <source>
        <strain evidence="2">DAG 2021-001</strain>
        <tissue evidence="2">Whole body minus gut</tissue>
    </source>
</reference>
<dbReference type="Proteomes" id="UP001378592">
    <property type="component" value="Unassembled WGS sequence"/>
</dbReference>
<evidence type="ECO:0000256" key="1">
    <source>
        <dbReference type="SAM" id="SignalP"/>
    </source>
</evidence>
<sequence length="84" mass="8820">MARLTTMMLVLVTALLALLAASARGAARPDSAGIVEMVNGLAYGGIPYGSVTGRVAEYYRSRGDPLGNSLLDDLLQVNNQVLIL</sequence>